<dbReference type="AlphaFoldDB" id="A0A9P6T8R4"/>
<evidence type="ECO:0000313" key="3">
    <source>
        <dbReference type="Proteomes" id="UP000886653"/>
    </source>
</evidence>
<dbReference type="Proteomes" id="UP000886653">
    <property type="component" value="Unassembled WGS sequence"/>
</dbReference>
<gene>
    <name evidence="2" type="ORF">CROQUDRAFT_98382</name>
</gene>
<evidence type="ECO:0000313" key="2">
    <source>
        <dbReference type="EMBL" id="KAG0141758.1"/>
    </source>
</evidence>
<sequence>MARVHNHRQSQNLDDEANPKRSSSALFSHHAQYWKKAVYDEYDSFLANNVFEICE</sequence>
<accession>A0A9P6T8R4</accession>
<dbReference type="OrthoDB" id="430476at2759"/>
<dbReference type="EMBL" id="MU167372">
    <property type="protein sequence ID" value="KAG0141758.1"/>
    <property type="molecule type" value="Genomic_DNA"/>
</dbReference>
<evidence type="ECO:0000256" key="1">
    <source>
        <dbReference type="SAM" id="MobiDB-lite"/>
    </source>
</evidence>
<keyword evidence="3" id="KW-1185">Reference proteome</keyword>
<proteinExistence type="predicted"/>
<reference evidence="2" key="1">
    <citation type="submission" date="2013-11" db="EMBL/GenBank/DDBJ databases">
        <title>Genome sequence of the fusiform rust pathogen reveals effectors for host alternation and coevolution with pine.</title>
        <authorList>
            <consortium name="DOE Joint Genome Institute"/>
            <person name="Smith K."/>
            <person name="Pendleton A."/>
            <person name="Kubisiak T."/>
            <person name="Anderson C."/>
            <person name="Salamov A."/>
            <person name="Aerts A."/>
            <person name="Riley R."/>
            <person name="Clum A."/>
            <person name="Lindquist E."/>
            <person name="Ence D."/>
            <person name="Campbell M."/>
            <person name="Kronenberg Z."/>
            <person name="Feau N."/>
            <person name="Dhillon B."/>
            <person name="Hamelin R."/>
            <person name="Burleigh J."/>
            <person name="Smith J."/>
            <person name="Yandell M."/>
            <person name="Nelson C."/>
            <person name="Grigoriev I."/>
            <person name="Davis J."/>
        </authorList>
    </citation>
    <scope>NUCLEOTIDE SEQUENCE</scope>
    <source>
        <strain evidence="2">G11</strain>
    </source>
</reference>
<protein>
    <submittedName>
        <fullName evidence="2">Uncharacterized protein</fullName>
    </submittedName>
</protein>
<comment type="caution">
    <text evidence="2">The sequence shown here is derived from an EMBL/GenBank/DDBJ whole genome shotgun (WGS) entry which is preliminary data.</text>
</comment>
<feature type="region of interest" description="Disordered" evidence="1">
    <location>
        <begin position="1"/>
        <end position="21"/>
    </location>
</feature>
<name>A0A9P6T8R4_9BASI</name>
<organism evidence="2 3">
    <name type="scientific">Cronartium quercuum f. sp. fusiforme G11</name>
    <dbReference type="NCBI Taxonomy" id="708437"/>
    <lineage>
        <taxon>Eukaryota</taxon>
        <taxon>Fungi</taxon>
        <taxon>Dikarya</taxon>
        <taxon>Basidiomycota</taxon>
        <taxon>Pucciniomycotina</taxon>
        <taxon>Pucciniomycetes</taxon>
        <taxon>Pucciniales</taxon>
        <taxon>Coleosporiaceae</taxon>
        <taxon>Cronartium</taxon>
    </lineage>
</organism>